<comment type="similarity">
    <text evidence="4">Belongs to the thr operon leader peptide family.</text>
</comment>
<dbReference type="InterPro" id="IPR011720">
    <property type="entry name" value="Thr_lead_pept"/>
</dbReference>
<evidence type="ECO:0000256" key="4">
    <source>
        <dbReference type="HAMAP-Rule" id="MF_01907"/>
    </source>
</evidence>
<dbReference type="EMBL" id="AAMKXG010000008">
    <property type="protein sequence ID" value="EDI4194144.1"/>
    <property type="molecule type" value="Genomic_DNA"/>
</dbReference>
<evidence type="ECO:0000256" key="3">
    <source>
        <dbReference type="ARBA" id="ARBA00022697"/>
    </source>
</evidence>
<accession>A0A637XUB0</accession>
<organism evidence="5">
    <name type="scientific">Salmonella enterica subsp. enterica serovar Bareilly</name>
    <dbReference type="NCBI Taxonomy" id="58096"/>
    <lineage>
        <taxon>Bacteria</taxon>
        <taxon>Pseudomonadati</taxon>
        <taxon>Pseudomonadota</taxon>
        <taxon>Gammaproteobacteria</taxon>
        <taxon>Enterobacterales</taxon>
        <taxon>Enterobacteriaceae</taxon>
        <taxon>Salmonella</taxon>
    </lineage>
</organism>
<proteinExistence type="inferred from homology"/>
<keyword evidence="3 4" id="KW-0791">Threonine biosynthesis</keyword>
<dbReference type="GO" id="GO:0009088">
    <property type="term" value="P:threonine biosynthetic process"/>
    <property type="evidence" value="ECO:0007669"/>
    <property type="project" value="UniProtKB-UniRule"/>
</dbReference>
<keyword evidence="1 4" id="KW-0028">Amino-acid biosynthesis</keyword>
<evidence type="ECO:0000256" key="1">
    <source>
        <dbReference type="ARBA" id="ARBA00022605"/>
    </source>
</evidence>
<comment type="function">
    <text evidence="4">This protein is involved in control of the biosynthesis of threonine.</text>
</comment>
<reference evidence="5" key="1">
    <citation type="submission" date="2018-07" db="EMBL/GenBank/DDBJ databases">
        <authorList>
            <consortium name="PulseNet: The National Subtyping Network for Foodborne Disease Surveillance"/>
            <person name="Tarr C.L."/>
            <person name="Trees E."/>
            <person name="Katz L.S."/>
            <person name="Carleton-Romer H.A."/>
            <person name="Stroika S."/>
            <person name="Kucerova Z."/>
            <person name="Roache K.F."/>
            <person name="Sabol A.L."/>
            <person name="Besser J."/>
            <person name="Gerner-Smidt P."/>
        </authorList>
    </citation>
    <scope>NUCLEOTIDE SEQUENCE</scope>
    <source>
        <strain evidence="5">PNUSAS014150</strain>
    </source>
</reference>
<protein>
    <recommendedName>
        <fullName evidence="4">thr operon leader peptide</fullName>
    </recommendedName>
    <alternativeName>
        <fullName evidence="4">thr operon attenuator</fullName>
    </alternativeName>
</protein>
<dbReference type="AlphaFoldDB" id="A0A637XUB0"/>
<sequence length="27" mass="2743">MNRISTTTTITTTTITTITITTGNGAG</sequence>
<keyword evidence="2 4" id="KW-0428">Leader peptide</keyword>
<evidence type="ECO:0000256" key="2">
    <source>
        <dbReference type="ARBA" id="ARBA00022623"/>
    </source>
</evidence>
<evidence type="ECO:0000313" key="5">
    <source>
        <dbReference type="EMBL" id="EDI4194144.1"/>
    </source>
</evidence>
<dbReference type="GO" id="GO:0031556">
    <property type="term" value="P:transcriptional attenuation by ribosome"/>
    <property type="evidence" value="ECO:0007669"/>
    <property type="project" value="UniProtKB-UniRule"/>
</dbReference>
<comment type="caution">
    <text evidence="5">The sequence shown here is derived from an EMBL/GenBank/DDBJ whole genome shotgun (WGS) entry which is preliminary data.</text>
</comment>
<dbReference type="HAMAP" id="MF_01907">
    <property type="entry name" value="Leader_Thr"/>
    <property type="match status" value="1"/>
</dbReference>
<gene>
    <name evidence="4" type="primary">thrL</name>
    <name evidence="5" type="ORF">CD529_13015</name>
</gene>
<feature type="peptide" id="PRO_5026409048" description="thr operon leader peptide" evidence="4">
    <location>
        <begin position="1"/>
        <end position="27"/>
    </location>
</feature>
<name>A0A637XUB0_SALET</name>